<accession>A0A438H8X5</accession>
<name>A0A438H8X5_VITVI</name>
<dbReference type="AlphaFoldDB" id="A0A438H8X5"/>
<evidence type="ECO:0000313" key="2">
    <source>
        <dbReference type="EMBL" id="RVW80922.1"/>
    </source>
</evidence>
<dbReference type="CDD" id="cd00167">
    <property type="entry name" value="SANT"/>
    <property type="match status" value="1"/>
</dbReference>
<evidence type="ECO:0000256" key="1">
    <source>
        <dbReference type="SAM" id="MobiDB-lite"/>
    </source>
</evidence>
<comment type="caution">
    <text evidence="2">The sequence shown here is derived from an EMBL/GenBank/DDBJ whole genome shotgun (WGS) entry which is preliminary data.</text>
</comment>
<dbReference type="PANTHER" id="PTHR46872">
    <property type="entry name" value="DNA BINDING PROTEIN"/>
    <property type="match status" value="1"/>
</dbReference>
<dbReference type="InterPro" id="IPR001005">
    <property type="entry name" value="SANT/Myb"/>
</dbReference>
<proteinExistence type="predicted"/>
<reference evidence="2 3" key="1">
    <citation type="journal article" date="2018" name="PLoS Genet.">
        <title>Population sequencing reveals clonal diversity and ancestral inbreeding in the grapevine cultivar Chardonnay.</title>
        <authorList>
            <person name="Roach M.J."/>
            <person name="Johnson D.L."/>
            <person name="Bohlmann J."/>
            <person name="van Vuuren H.J."/>
            <person name="Jones S.J."/>
            <person name="Pretorius I.S."/>
            <person name="Schmidt S.A."/>
            <person name="Borneman A.R."/>
        </authorList>
    </citation>
    <scope>NUCLEOTIDE SEQUENCE [LARGE SCALE GENOMIC DNA]</scope>
    <source>
        <strain evidence="3">cv. Chardonnay</strain>
        <tissue evidence="2">Leaf</tissue>
    </source>
</reference>
<dbReference type="PANTHER" id="PTHR46872:SF4">
    <property type="entry name" value="MYB-LIKE DOMAIN-CONTAINING PROTEIN"/>
    <property type="match status" value="1"/>
</dbReference>
<dbReference type="Proteomes" id="UP000288805">
    <property type="component" value="Unassembled WGS sequence"/>
</dbReference>
<dbReference type="EMBL" id="QGNW01000259">
    <property type="protein sequence ID" value="RVW80922.1"/>
    <property type="molecule type" value="Genomic_DNA"/>
</dbReference>
<feature type="compositionally biased region" description="Basic and acidic residues" evidence="1">
    <location>
        <begin position="55"/>
        <end position="64"/>
    </location>
</feature>
<gene>
    <name evidence="2" type="primary">ARID2_10</name>
    <name evidence="2" type="ORF">CK203_037348</name>
</gene>
<evidence type="ECO:0000313" key="3">
    <source>
        <dbReference type="Proteomes" id="UP000288805"/>
    </source>
</evidence>
<feature type="region of interest" description="Disordered" evidence="1">
    <location>
        <begin position="44"/>
        <end position="64"/>
    </location>
</feature>
<sequence>MVHKRPFGDEETSNVACKHSRQLEHTNHLVSSAGVVPCNIAPQRTQLSDGEGEDSFSKSQDEGRNAIDLVTDVSNGPAKDFETSALGSISGFLWLNSSTIEEDKSEAAFHLSFFPEYFEADHGVRAVIQHEDIFSSLLDHPPQKLVSIGPEHQALIPEWAPQLLENSLDYSDTSGFMNGGKEEELMGTIIIPMPDWEPLAYNFCKGGGIGNECNCLHVGSISCTRHHVMEARQRLRENLGQDMFEKLGFCDMGEEVADKWSEDEEHAFDEVVLSYPASLDKNFWDHLSGIFPSRTKKDLVSYYFNVFMLRKRAEQNRFDPLNIDSDNDEWQRSELGMVEEDTGFLVESQIDQDTLTNFQGDHAEGCYEDIKG</sequence>
<organism evidence="2 3">
    <name type="scientific">Vitis vinifera</name>
    <name type="common">Grape</name>
    <dbReference type="NCBI Taxonomy" id="29760"/>
    <lineage>
        <taxon>Eukaryota</taxon>
        <taxon>Viridiplantae</taxon>
        <taxon>Streptophyta</taxon>
        <taxon>Embryophyta</taxon>
        <taxon>Tracheophyta</taxon>
        <taxon>Spermatophyta</taxon>
        <taxon>Magnoliopsida</taxon>
        <taxon>eudicotyledons</taxon>
        <taxon>Gunneridae</taxon>
        <taxon>Pentapetalae</taxon>
        <taxon>rosids</taxon>
        <taxon>Vitales</taxon>
        <taxon>Vitaceae</taxon>
        <taxon>Viteae</taxon>
        <taxon>Vitis</taxon>
    </lineage>
</organism>
<protein>
    <submittedName>
        <fullName evidence="2">AT-rich interactive domain-containing protein 2</fullName>
    </submittedName>
</protein>